<gene>
    <name evidence="2" type="ORF">V1478_013464</name>
</gene>
<evidence type="ECO:0000313" key="2">
    <source>
        <dbReference type="EMBL" id="KAL2717764.1"/>
    </source>
</evidence>
<feature type="compositionally biased region" description="Basic and acidic residues" evidence="1">
    <location>
        <begin position="28"/>
        <end position="38"/>
    </location>
</feature>
<comment type="caution">
    <text evidence="2">The sequence shown here is derived from an EMBL/GenBank/DDBJ whole genome shotgun (WGS) entry which is preliminary data.</text>
</comment>
<proteinExistence type="predicted"/>
<evidence type="ECO:0000256" key="1">
    <source>
        <dbReference type="SAM" id="MobiDB-lite"/>
    </source>
</evidence>
<protein>
    <submittedName>
        <fullName evidence="2">Uncharacterized protein</fullName>
    </submittedName>
</protein>
<sequence>MRGPPSGPRGVLRERLPSARAPAAVVSQDRDGEQKRVGDDRSYCVSALHFIRRIVTHAKESRAWEVEEEEEEEEEEWRRS</sequence>
<dbReference type="AlphaFoldDB" id="A0ABD2AAW5"/>
<organism evidence="2 3">
    <name type="scientific">Vespula squamosa</name>
    <name type="common">Southern yellow jacket</name>
    <name type="synonym">Wasp</name>
    <dbReference type="NCBI Taxonomy" id="30214"/>
    <lineage>
        <taxon>Eukaryota</taxon>
        <taxon>Metazoa</taxon>
        <taxon>Ecdysozoa</taxon>
        <taxon>Arthropoda</taxon>
        <taxon>Hexapoda</taxon>
        <taxon>Insecta</taxon>
        <taxon>Pterygota</taxon>
        <taxon>Neoptera</taxon>
        <taxon>Endopterygota</taxon>
        <taxon>Hymenoptera</taxon>
        <taxon>Apocrita</taxon>
        <taxon>Aculeata</taxon>
        <taxon>Vespoidea</taxon>
        <taxon>Vespidae</taxon>
        <taxon>Vespinae</taxon>
        <taxon>Vespula</taxon>
    </lineage>
</organism>
<keyword evidence="3" id="KW-1185">Reference proteome</keyword>
<feature type="region of interest" description="Disordered" evidence="1">
    <location>
        <begin position="1"/>
        <end position="38"/>
    </location>
</feature>
<accession>A0ABD2AAW5</accession>
<evidence type="ECO:0000313" key="3">
    <source>
        <dbReference type="Proteomes" id="UP001607302"/>
    </source>
</evidence>
<feature type="non-terminal residue" evidence="2">
    <location>
        <position position="80"/>
    </location>
</feature>
<dbReference type="EMBL" id="JAUDFV010000153">
    <property type="protein sequence ID" value="KAL2717764.1"/>
    <property type="molecule type" value="Genomic_DNA"/>
</dbReference>
<reference evidence="2 3" key="1">
    <citation type="journal article" date="2024" name="Ann. Entomol. Soc. Am.">
        <title>Genomic analyses of the southern and eastern yellowjacket wasps (Hymenoptera: Vespidae) reveal evolutionary signatures of social life.</title>
        <authorList>
            <person name="Catto M.A."/>
            <person name="Caine P.B."/>
            <person name="Orr S.E."/>
            <person name="Hunt B.G."/>
            <person name="Goodisman M.A.D."/>
        </authorList>
    </citation>
    <scope>NUCLEOTIDE SEQUENCE [LARGE SCALE GENOMIC DNA]</scope>
    <source>
        <strain evidence="2">233</strain>
        <tissue evidence="2">Head and thorax</tissue>
    </source>
</reference>
<dbReference type="Proteomes" id="UP001607302">
    <property type="component" value="Unassembled WGS sequence"/>
</dbReference>
<name>A0ABD2AAW5_VESSQ</name>